<proteinExistence type="predicted"/>
<keyword evidence="3" id="KW-1185">Reference proteome</keyword>
<dbReference type="EMBL" id="JH767173">
    <property type="protein sequence ID" value="EQC30831.1"/>
    <property type="molecule type" value="Genomic_DNA"/>
</dbReference>
<evidence type="ECO:0000313" key="3">
    <source>
        <dbReference type="Proteomes" id="UP000030762"/>
    </source>
</evidence>
<organism evidence="2 3">
    <name type="scientific">Saprolegnia diclina (strain VS20)</name>
    <dbReference type="NCBI Taxonomy" id="1156394"/>
    <lineage>
        <taxon>Eukaryota</taxon>
        <taxon>Sar</taxon>
        <taxon>Stramenopiles</taxon>
        <taxon>Oomycota</taxon>
        <taxon>Saprolegniomycetes</taxon>
        <taxon>Saprolegniales</taxon>
        <taxon>Saprolegniaceae</taxon>
        <taxon>Saprolegnia</taxon>
    </lineage>
</organism>
<dbReference type="GeneID" id="19952318"/>
<dbReference type="VEuPathDB" id="FungiDB:SDRG_11591"/>
<name>T0Q879_SAPDV</name>
<evidence type="ECO:0000256" key="1">
    <source>
        <dbReference type="SAM" id="SignalP"/>
    </source>
</evidence>
<dbReference type="RefSeq" id="XP_008615855.1">
    <property type="nucleotide sequence ID" value="XM_008617633.1"/>
</dbReference>
<accession>T0Q879</accession>
<dbReference type="OMA" id="CRECVPV"/>
<feature type="signal peptide" evidence="1">
    <location>
        <begin position="1"/>
        <end position="22"/>
    </location>
</feature>
<keyword evidence="1" id="KW-0732">Signal</keyword>
<dbReference type="AlphaFoldDB" id="T0Q879"/>
<protein>
    <submittedName>
        <fullName evidence="2">Uncharacterized protein</fullName>
    </submittedName>
</protein>
<dbReference type="OrthoDB" id="10396354at2759"/>
<evidence type="ECO:0000313" key="2">
    <source>
        <dbReference type="EMBL" id="EQC30831.1"/>
    </source>
</evidence>
<dbReference type="InParanoid" id="T0Q879"/>
<dbReference type="Proteomes" id="UP000030762">
    <property type="component" value="Unassembled WGS sequence"/>
</dbReference>
<sequence length="82" mass="9177">MLRRIGIALRVVLVLVLLSCVAQPVFFSTASAIEPVFVFPLLLVTLVFSCRECVPVACQAVQDAYKPPSHPPFRDRPELYYV</sequence>
<feature type="chain" id="PRO_5004569405" evidence="1">
    <location>
        <begin position="23"/>
        <end position="82"/>
    </location>
</feature>
<reference evidence="2 3" key="1">
    <citation type="submission" date="2012-04" db="EMBL/GenBank/DDBJ databases">
        <title>The Genome Sequence of Saprolegnia declina VS20.</title>
        <authorList>
            <consortium name="The Broad Institute Genome Sequencing Platform"/>
            <person name="Russ C."/>
            <person name="Nusbaum C."/>
            <person name="Tyler B."/>
            <person name="van West P."/>
            <person name="Dieguez-Uribeondo J."/>
            <person name="de Bruijn I."/>
            <person name="Tripathy S."/>
            <person name="Jiang R."/>
            <person name="Young S.K."/>
            <person name="Zeng Q."/>
            <person name="Gargeya S."/>
            <person name="Fitzgerald M."/>
            <person name="Haas B."/>
            <person name="Abouelleil A."/>
            <person name="Alvarado L."/>
            <person name="Arachchi H.M."/>
            <person name="Berlin A."/>
            <person name="Chapman S.B."/>
            <person name="Goldberg J."/>
            <person name="Griggs A."/>
            <person name="Gujja S."/>
            <person name="Hansen M."/>
            <person name="Howarth C."/>
            <person name="Imamovic A."/>
            <person name="Larimer J."/>
            <person name="McCowen C."/>
            <person name="Montmayeur A."/>
            <person name="Murphy C."/>
            <person name="Neiman D."/>
            <person name="Pearson M."/>
            <person name="Priest M."/>
            <person name="Roberts A."/>
            <person name="Saif S."/>
            <person name="Shea T."/>
            <person name="Sisk P."/>
            <person name="Sykes S."/>
            <person name="Wortman J."/>
            <person name="Nusbaum C."/>
            <person name="Birren B."/>
        </authorList>
    </citation>
    <scope>NUCLEOTIDE SEQUENCE [LARGE SCALE GENOMIC DNA]</scope>
    <source>
        <strain evidence="2 3">VS20</strain>
    </source>
</reference>
<gene>
    <name evidence="2" type="ORF">SDRG_11591</name>
</gene>